<proteinExistence type="predicted"/>
<reference evidence="1 2" key="1">
    <citation type="submission" date="2022-06" db="EMBL/GenBank/DDBJ databases">
        <title>Pseudarthrobacter sp. strain RMG13 Genome sequencing and assembly.</title>
        <authorList>
            <person name="Kim I."/>
        </authorList>
    </citation>
    <scope>NUCLEOTIDE SEQUENCE [LARGE SCALE GENOMIC DNA]</scope>
    <source>
        <strain evidence="1 2">RMG13</strain>
    </source>
</reference>
<dbReference type="InterPro" id="IPR025101">
    <property type="entry name" value="DUF4012"/>
</dbReference>
<keyword evidence="2" id="KW-1185">Reference proteome</keyword>
<name>A0ABT1LS07_9MICC</name>
<dbReference type="Pfam" id="PF13196">
    <property type="entry name" value="DUF4012"/>
    <property type="match status" value="1"/>
</dbReference>
<dbReference type="RefSeq" id="WP_254751771.1">
    <property type="nucleotide sequence ID" value="NZ_JANCLV010000012.1"/>
</dbReference>
<protein>
    <submittedName>
        <fullName evidence="1">DUF4012 domain-containing protein</fullName>
    </submittedName>
</protein>
<dbReference type="Proteomes" id="UP001524318">
    <property type="component" value="Unassembled WGS sequence"/>
</dbReference>
<evidence type="ECO:0000313" key="2">
    <source>
        <dbReference type="Proteomes" id="UP001524318"/>
    </source>
</evidence>
<accession>A0ABT1LS07</accession>
<evidence type="ECO:0000313" key="1">
    <source>
        <dbReference type="EMBL" id="MCP9001233.1"/>
    </source>
</evidence>
<gene>
    <name evidence="1" type="ORF">NFC73_16080</name>
</gene>
<comment type="caution">
    <text evidence="1">The sequence shown here is derived from an EMBL/GenBank/DDBJ whole genome shotgun (WGS) entry which is preliminary data.</text>
</comment>
<dbReference type="EMBL" id="JANCLV010000012">
    <property type="protein sequence ID" value="MCP9001233.1"/>
    <property type="molecule type" value="Genomic_DNA"/>
</dbReference>
<sequence>MLSRVASVLGIAILLSAGLAGWIAFRANQVNAELNAATALIADFKSDIASKDTAAAAATIDRISSHTARARDAVEDPLWKLASVVPILGPNLSAVREVAVAADEVASGTAMPIAKIVSSLDWENLSPAGGSIDISPLSRSAPAIVSASNTLELTYSRLQSIDKSRLVVQVAVPLTEAMDKLGEFRGALRTASNVSRMLPAMMGSDEVRSYLVLVQNSAEVRATGGLPGSLALIRVDNGSIEFVRQESGSSIGRFTPPVPVDPDQTLIYSARLGTFISDVNLTPDFPTAARTAKAMWEARFGESIDGVVSIDAGVLGHILEASGPISVPVPFHPGLPASLTSQNVVRTLLSDAYRTIDSNQAQDVYFSAVSQEIFKVLVSGKAAGPALLKAVTQSFEENRIRVWSDHNDEQQILGDIDMGGATSGPSVGGAAFGVYFNDGTGAKMDYYVRRSVQLIEVCTNNDYAEYKVRISTTNTAPADAASSLPVSVTGDGRYGTPPGSVQTNVVVYGPAMSHVDTATADGQKVGFGSHLHGDRPVGIVTTRLAPGQSSEVEMSFVKVVQHKDPTLSVTPTVQEVKDVMLPTEYANCR</sequence>
<organism evidence="1 2">
    <name type="scientific">Pseudarthrobacter humi</name>
    <dbReference type="NCBI Taxonomy" id="2952523"/>
    <lineage>
        <taxon>Bacteria</taxon>
        <taxon>Bacillati</taxon>
        <taxon>Actinomycetota</taxon>
        <taxon>Actinomycetes</taxon>
        <taxon>Micrococcales</taxon>
        <taxon>Micrococcaceae</taxon>
        <taxon>Pseudarthrobacter</taxon>
    </lineage>
</organism>